<dbReference type="Proteomes" id="UP000811619">
    <property type="component" value="Unassembled WGS sequence"/>
</dbReference>
<evidence type="ECO:0008006" key="5">
    <source>
        <dbReference type="Google" id="ProtNLM"/>
    </source>
</evidence>
<feature type="compositionally biased region" description="Low complexity" evidence="1">
    <location>
        <begin position="129"/>
        <end position="254"/>
    </location>
</feature>
<organism evidence="3 4">
    <name type="scientific">Claviceps africana</name>
    <dbReference type="NCBI Taxonomy" id="83212"/>
    <lineage>
        <taxon>Eukaryota</taxon>
        <taxon>Fungi</taxon>
        <taxon>Dikarya</taxon>
        <taxon>Ascomycota</taxon>
        <taxon>Pezizomycotina</taxon>
        <taxon>Sordariomycetes</taxon>
        <taxon>Hypocreomycetidae</taxon>
        <taxon>Hypocreales</taxon>
        <taxon>Clavicipitaceae</taxon>
        <taxon>Claviceps</taxon>
    </lineage>
</organism>
<keyword evidence="2" id="KW-0812">Transmembrane</keyword>
<keyword evidence="2" id="KW-1133">Transmembrane helix</keyword>
<name>A0A8K0J8D5_9HYPO</name>
<feature type="transmembrane region" description="Helical" evidence="2">
    <location>
        <begin position="443"/>
        <end position="465"/>
    </location>
</feature>
<feature type="compositionally biased region" description="Polar residues" evidence="1">
    <location>
        <begin position="263"/>
        <end position="273"/>
    </location>
</feature>
<dbReference type="CDD" id="cd12087">
    <property type="entry name" value="TM_EGFR-like"/>
    <property type="match status" value="1"/>
</dbReference>
<evidence type="ECO:0000313" key="3">
    <source>
        <dbReference type="EMBL" id="KAG5927290.1"/>
    </source>
</evidence>
<proteinExistence type="predicted"/>
<feature type="region of interest" description="Disordered" evidence="1">
    <location>
        <begin position="295"/>
        <end position="331"/>
    </location>
</feature>
<evidence type="ECO:0000256" key="1">
    <source>
        <dbReference type="SAM" id="MobiDB-lite"/>
    </source>
</evidence>
<feature type="region of interest" description="Disordered" evidence="1">
    <location>
        <begin position="124"/>
        <end position="277"/>
    </location>
</feature>
<sequence>MTKQSRRSSLVQTGGSHSHSHCRSHSHTHSLFHRLRQGAFHSQGPAKVQDDKLGKHPESDPDQKLDRGESELDSDDSLAKRNPTIPIAQDIAAHALGDIADTYSRIAQHIPPVNYLDPWLPPPGQPTVATSSTSALGSASETTATLSASNQPSSTPSNAPSSTPSNAPSSISSNAPSSTLSNAPSSTLSNAPSSTLSSTPSSTLSSTLPSTRSNAPSSTPSNTPSSTPSSTPLSTAPGSSRTPSSSSGTVHTSSNDAKVTPVASPSSPTTDSALPSAVDHRNATVSTLHANFSSTASTDTYSSSLHRSTSTSYSGPVSLHTSEHQSTSVTVTATATGTATETAAATGTAAATAAATTKNSSSSPASQPHATGPTTIATTIITEISSTKHPASYSTPFTTDPSDGYNILTVPGSLPSGRPKGAFSGDDEGGGGAVPLSPQQKQVIGGVVGSIAGIAVIGLLLMFFLRYKKRKGSGFLLDSQSGTTTRSLGGFQSGGGSGAAMAERSAASAAVASALASLTGKRTSPDPVPAAADERGFYRVAGRKLPSVLQSGGDGYTDPRASAASGNSDYYRGSQAFDPASNGSGQLALGAPMRPVSGSPVMRSGPARVAVTESPFIDPPYPITPTSLSPRTLPSRDSLRGSGSRFHESF</sequence>
<gene>
    <name evidence="3" type="ORF">E4U42_002382</name>
</gene>
<feature type="compositionally biased region" description="Low complexity" evidence="1">
    <location>
        <begin position="295"/>
        <end position="314"/>
    </location>
</feature>
<dbReference type="OrthoDB" id="5421784at2759"/>
<keyword evidence="2" id="KW-0472">Membrane</keyword>
<feature type="region of interest" description="Disordered" evidence="1">
    <location>
        <begin position="613"/>
        <end position="650"/>
    </location>
</feature>
<evidence type="ECO:0000256" key="2">
    <source>
        <dbReference type="SAM" id="Phobius"/>
    </source>
</evidence>
<accession>A0A8K0J8D5</accession>
<feature type="compositionally biased region" description="Basic and acidic residues" evidence="1">
    <location>
        <begin position="48"/>
        <end position="70"/>
    </location>
</feature>
<feature type="region of interest" description="Disordered" evidence="1">
    <location>
        <begin position="1"/>
        <end position="81"/>
    </location>
</feature>
<keyword evidence="4" id="KW-1185">Reference proteome</keyword>
<dbReference type="EMBL" id="SRPY01000194">
    <property type="protein sequence ID" value="KAG5927290.1"/>
    <property type="molecule type" value="Genomic_DNA"/>
</dbReference>
<comment type="caution">
    <text evidence="3">The sequence shown here is derived from an EMBL/GenBank/DDBJ whole genome shotgun (WGS) entry which is preliminary data.</text>
</comment>
<evidence type="ECO:0000313" key="4">
    <source>
        <dbReference type="Proteomes" id="UP000811619"/>
    </source>
</evidence>
<dbReference type="AlphaFoldDB" id="A0A8K0J8D5"/>
<reference evidence="3" key="1">
    <citation type="journal article" date="2020" name="bioRxiv">
        <title>Whole genome comparisons of ergot fungi reveals the divergence and evolution of species within the genus Claviceps are the result of varying mechanisms driving genome evolution and host range expansion.</title>
        <authorList>
            <person name="Wyka S.A."/>
            <person name="Mondo S.J."/>
            <person name="Liu M."/>
            <person name="Dettman J."/>
            <person name="Nalam V."/>
            <person name="Broders K.D."/>
        </authorList>
    </citation>
    <scope>NUCLEOTIDE SEQUENCE</scope>
    <source>
        <strain evidence="3">CCC 489</strain>
    </source>
</reference>
<feature type="region of interest" description="Disordered" evidence="1">
    <location>
        <begin position="549"/>
        <end position="585"/>
    </location>
</feature>
<feature type="compositionally biased region" description="Basic residues" evidence="1">
    <location>
        <begin position="18"/>
        <end position="36"/>
    </location>
</feature>
<protein>
    <recommendedName>
        <fullName evidence="5">Mid2 domain-containing protein</fullName>
    </recommendedName>
</protein>